<dbReference type="PANTHER" id="PTHR35535">
    <property type="entry name" value="HEAT SHOCK PROTEIN HSLJ"/>
    <property type="match status" value="1"/>
</dbReference>
<accession>A0A4Q7MXQ2</accession>
<feature type="domain" description="DUF4377" evidence="3">
    <location>
        <begin position="188"/>
        <end position="260"/>
    </location>
</feature>
<dbReference type="Proteomes" id="UP000292039">
    <property type="component" value="Unassembled WGS sequence"/>
</dbReference>
<dbReference type="PROSITE" id="PS51257">
    <property type="entry name" value="PROKAR_LIPOPROTEIN"/>
    <property type="match status" value="1"/>
</dbReference>
<dbReference type="Gene3D" id="2.40.128.270">
    <property type="match status" value="1"/>
</dbReference>
<feature type="signal peptide" evidence="1">
    <location>
        <begin position="1"/>
        <end position="21"/>
    </location>
</feature>
<sequence>MRRMGITMKCLTGAALSASLAACGTLSSGDDAASSKQATTVSYQSPYDGTSWELVRWASADGKVRDIPVRVGMNRALTLEFARDDISQAGRVSGFAGCNRYFGSYRYDGLSALSIDELGSTRMACNPEAMVLEADFLHGLASIVSAAPEPVAQPRHLVLVLDDGDVLSFSRRSGNMQETGNKRQIYLDDRKVPCTGVAPQTCYRVRDSKDSPWQLFYGEIAGFDFQPGTSYLLRITEIQVDQPPADAPSVRWVLDGVLEQRSVVE</sequence>
<evidence type="ECO:0000256" key="1">
    <source>
        <dbReference type="SAM" id="SignalP"/>
    </source>
</evidence>
<dbReference type="InterPro" id="IPR053147">
    <property type="entry name" value="Hsp_HslJ-like"/>
</dbReference>
<comment type="caution">
    <text evidence="4">The sequence shown here is derived from an EMBL/GenBank/DDBJ whole genome shotgun (WGS) entry which is preliminary data.</text>
</comment>
<dbReference type="InterPro" id="IPR005184">
    <property type="entry name" value="DUF306_Meta_HslJ"/>
</dbReference>
<feature type="domain" description="DUF306" evidence="2">
    <location>
        <begin position="47"/>
        <end position="168"/>
    </location>
</feature>
<organism evidence="4 5">
    <name type="scientific">Kerstersia gyiorum</name>
    <dbReference type="NCBI Taxonomy" id="206506"/>
    <lineage>
        <taxon>Bacteria</taxon>
        <taxon>Pseudomonadati</taxon>
        <taxon>Pseudomonadota</taxon>
        <taxon>Betaproteobacteria</taxon>
        <taxon>Burkholderiales</taxon>
        <taxon>Alcaligenaceae</taxon>
        <taxon>Kerstersia</taxon>
    </lineage>
</organism>
<feature type="chain" id="PRO_5020725534" evidence="1">
    <location>
        <begin position="22"/>
        <end position="265"/>
    </location>
</feature>
<protein>
    <submittedName>
        <fullName evidence="4">Heat shock protein HslJ</fullName>
    </submittedName>
</protein>
<dbReference type="EMBL" id="SGWZ01000001">
    <property type="protein sequence ID" value="RZS73583.1"/>
    <property type="molecule type" value="Genomic_DNA"/>
</dbReference>
<dbReference type="Pfam" id="PF03724">
    <property type="entry name" value="META"/>
    <property type="match status" value="1"/>
</dbReference>
<reference evidence="4 5" key="1">
    <citation type="submission" date="2019-02" db="EMBL/GenBank/DDBJ databases">
        <title>Genomic Encyclopedia of Type Strains, Phase IV (KMG-IV): sequencing the most valuable type-strain genomes for metagenomic binning, comparative biology and taxonomic classification.</title>
        <authorList>
            <person name="Goeker M."/>
        </authorList>
    </citation>
    <scope>NUCLEOTIDE SEQUENCE [LARGE SCALE GENOMIC DNA]</scope>
    <source>
        <strain evidence="4 5">DSM 16618</strain>
    </source>
</reference>
<proteinExistence type="predicted"/>
<evidence type="ECO:0000313" key="5">
    <source>
        <dbReference type="Proteomes" id="UP000292039"/>
    </source>
</evidence>
<evidence type="ECO:0000259" key="2">
    <source>
        <dbReference type="Pfam" id="PF03724"/>
    </source>
</evidence>
<evidence type="ECO:0000313" key="4">
    <source>
        <dbReference type="EMBL" id="RZS73583.1"/>
    </source>
</evidence>
<dbReference type="InterPro" id="IPR038670">
    <property type="entry name" value="HslJ-like_sf"/>
</dbReference>
<dbReference type="PANTHER" id="PTHR35535:SF1">
    <property type="entry name" value="HEAT SHOCK PROTEIN HSLJ"/>
    <property type="match status" value="1"/>
</dbReference>
<dbReference type="AlphaFoldDB" id="A0A4Q7MXQ2"/>
<dbReference type="Pfam" id="PF14302">
    <property type="entry name" value="DUF4377"/>
    <property type="match status" value="1"/>
</dbReference>
<keyword evidence="4" id="KW-0346">Stress response</keyword>
<gene>
    <name evidence="4" type="ORF">EV679_0781</name>
</gene>
<name>A0A4Q7MXQ2_9BURK</name>
<evidence type="ECO:0000259" key="3">
    <source>
        <dbReference type="Pfam" id="PF14302"/>
    </source>
</evidence>
<keyword evidence="1" id="KW-0732">Signal</keyword>
<dbReference type="InterPro" id="IPR025485">
    <property type="entry name" value="DUF4377"/>
</dbReference>